<evidence type="ECO:0000313" key="2">
    <source>
        <dbReference type="Proteomes" id="UP000789719"/>
    </source>
</evidence>
<sequence>MEQLCACSQIKTLNIEADMGADPLWCAVCGDNLDTYDVPLTADLQAALNTWANDFGSWVDWETEQLIPGEQFTEVAHNQAGRVLTTKVQAELGTAYQVNFIPSTMYQA</sequence>
<comment type="caution">
    <text evidence="1">The sequence shown here is derived from an EMBL/GenBank/DDBJ whole genome shotgun (WGS) entry which is preliminary data.</text>
</comment>
<accession>A0ABM8ZAJ5</accession>
<gene>
    <name evidence="1" type="ORF">WGH24286_00787</name>
</gene>
<protein>
    <submittedName>
        <fullName evidence="1">Uncharacterized protein</fullName>
    </submittedName>
</protein>
<name>A0ABM8ZAJ5_9LACO</name>
<reference evidence="1 2" key="1">
    <citation type="submission" date="2021-11" db="EMBL/GenBank/DDBJ databases">
        <authorList>
            <person name="Depoorter E."/>
        </authorList>
    </citation>
    <scope>NUCLEOTIDE SEQUENCE [LARGE SCALE GENOMIC DNA]</scope>
    <source>
        <strain evidence="1 2">LMG 24286</strain>
    </source>
</reference>
<dbReference type="RefSeq" id="WP_230098463.1">
    <property type="nucleotide sequence ID" value="NZ_CAKKNT010000008.1"/>
</dbReference>
<keyword evidence="2" id="KW-1185">Reference proteome</keyword>
<evidence type="ECO:0000313" key="1">
    <source>
        <dbReference type="EMBL" id="CAH0418369.1"/>
    </source>
</evidence>
<dbReference type="Proteomes" id="UP000789719">
    <property type="component" value="Unassembled WGS sequence"/>
</dbReference>
<organism evidence="1 2">
    <name type="scientific">Periweissella ghanensis</name>
    <dbReference type="NCBI Taxonomy" id="467997"/>
    <lineage>
        <taxon>Bacteria</taxon>
        <taxon>Bacillati</taxon>
        <taxon>Bacillota</taxon>
        <taxon>Bacilli</taxon>
        <taxon>Lactobacillales</taxon>
        <taxon>Lactobacillaceae</taxon>
        <taxon>Periweissella</taxon>
    </lineage>
</organism>
<dbReference type="EMBL" id="CAKKNT010000008">
    <property type="protein sequence ID" value="CAH0418369.1"/>
    <property type="molecule type" value="Genomic_DNA"/>
</dbReference>
<proteinExistence type="predicted"/>